<dbReference type="STRING" id="49186.SAMN05421647_102203"/>
<evidence type="ECO:0000313" key="2">
    <source>
        <dbReference type="EMBL" id="SIQ10701.1"/>
    </source>
</evidence>
<feature type="transmembrane region" description="Helical" evidence="1">
    <location>
        <begin position="20"/>
        <end position="43"/>
    </location>
</feature>
<dbReference type="AlphaFoldDB" id="A0A1N6Q295"/>
<protein>
    <submittedName>
        <fullName evidence="2">Putative phage holin</fullName>
    </submittedName>
</protein>
<evidence type="ECO:0000313" key="3">
    <source>
        <dbReference type="Proteomes" id="UP000186895"/>
    </source>
</evidence>
<keyword evidence="1" id="KW-0472">Membrane</keyword>
<dbReference type="Proteomes" id="UP000186895">
    <property type="component" value="Unassembled WGS sequence"/>
</dbReference>
<sequence>MAEPSTATAITVATTGVGLAALFPGIDGNALIGAFAGATLFVMSARELRHWVRAVYLVISLVMGYIAAPEITNLTFIEQTGVASFLGSVFCISATLPMIRQLEDADLLELIQRLRK</sequence>
<proteinExistence type="predicted"/>
<gene>
    <name evidence="2" type="ORF">SAMN05421647_102203</name>
</gene>
<dbReference type="EMBL" id="FTMN01000002">
    <property type="protein sequence ID" value="SIQ10701.1"/>
    <property type="molecule type" value="Genomic_DNA"/>
</dbReference>
<dbReference type="InterPro" id="IPR032637">
    <property type="entry name" value="Phage_holin-like"/>
</dbReference>
<evidence type="ECO:0000256" key="1">
    <source>
        <dbReference type="SAM" id="Phobius"/>
    </source>
</evidence>
<name>A0A1N6Q295_9GAMM</name>
<feature type="transmembrane region" description="Helical" evidence="1">
    <location>
        <begin position="50"/>
        <end position="68"/>
    </location>
</feature>
<organism evidence="2 3">
    <name type="scientific">Marinobacterium stanieri</name>
    <dbReference type="NCBI Taxonomy" id="49186"/>
    <lineage>
        <taxon>Bacteria</taxon>
        <taxon>Pseudomonadati</taxon>
        <taxon>Pseudomonadota</taxon>
        <taxon>Gammaproteobacteria</taxon>
        <taxon>Oceanospirillales</taxon>
        <taxon>Oceanospirillaceae</taxon>
        <taxon>Marinobacterium</taxon>
    </lineage>
</organism>
<keyword evidence="1" id="KW-0812">Transmembrane</keyword>
<keyword evidence="3" id="KW-1185">Reference proteome</keyword>
<keyword evidence="1" id="KW-1133">Transmembrane helix</keyword>
<reference evidence="2 3" key="1">
    <citation type="submission" date="2017-01" db="EMBL/GenBank/DDBJ databases">
        <authorList>
            <person name="Mah S.A."/>
            <person name="Swanson W.J."/>
            <person name="Moy G.W."/>
            <person name="Vacquier V.D."/>
        </authorList>
    </citation>
    <scope>NUCLEOTIDE SEQUENCE [LARGE SCALE GENOMIC DNA]</scope>
    <source>
        <strain evidence="2 3">DSM 7027</strain>
    </source>
</reference>
<accession>A0A1N6Q295</accession>
<dbReference type="Pfam" id="PF16931">
    <property type="entry name" value="Phage_holin_8"/>
    <property type="match status" value="1"/>
</dbReference>
<dbReference type="RefSeq" id="WP_076461569.1">
    <property type="nucleotide sequence ID" value="NZ_FTMN01000002.1"/>
</dbReference>